<dbReference type="HOGENOM" id="CLU_640748_0_0_10"/>
<name>D5H594_SALRM</name>
<reference evidence="2" key="2">
    <citation type="submission" date="2010-04" db="EMBL/GenBank/DDBJ databases">
        <title>Genome sequence of Salinibacter ruber M8.</title>
        <authorList>
            <consortium name="Genoscope"/>
        </authorList>
    </citation>
    <scope>NUCLEOTIDE SEQUENCE [LARGE SCALE GENOMIC DNA]</scope>
    <source>
        <strain evidence="2">M8</strain>
    </source>
</reference>
<proteinExistence type="predicted"/>
<dbReference type="Proteomes" id="UP000000933">
    <property type="component" value="Chromosome"/>
</dbReference>
<dbReference type="EMBL" id="FP565814">
    <property type="protein sequence ID" value="CBH23199.1"/>
    <property type="molecule type" value="Genomic_DNA"/>
</dbReference>
<dbReference type="AlphaFoldDB" id="D5H594"/>
<dbReference type="Gene3D" id="3.40.50.300">
    <property type="entry name" value="P-loop containing nucleotide triphosphate hydrolases"/>
    <property type="match status" value="1"/>
</dbReference>
<evidence type="ECO:0000313" key="1">
    <source>
        <dbReference type="EMBL" id="CBH23199.1"/>
    </source>
</evidence>
<protein>
    <recommendedName>
        <fullName evidence="3">HPr kinase</fullName>
    </recommendedName>
</protein>
<organism evidence="1 2">
    <name type="scientific">Salinibacter ruber (strain M8)</name>
    <dbReference type="NCBI Taxonomy" id="761659"/>
    <lineage>
        <taxon>Bacteria</taxon>
        <taxon>Pseudomonadati</taxon>
        <taxon>Rhodothermota</taxon>
        <taxon>Rhodothermia</taxon>
        <taxon>Rhodothermales</taxon>
        <taxon>Salinibacteraceae</taxon>
        <taxon>Salinibacter</taxon>
    </lineage>
</organism>
<reference evidence="1 2" key="1">
    <citation type="journal article" date="2010" name="ISME J.">
        <title>Fine-scale evolution: genomic, phenotypic and ecological differentiation in two coexisting Salinibacter ruber strains.</title>
        <authorList>
            <person name="Pena A."/>
            <person name="Teeling H."/>
            <person name="Huerta-Cepas J."/>
            <person name="Santos F."/>
            <person name="Yarza P."/>
            <person name="Brito-Echeverria J."/>
            <person name="Lucio M."/>
            <person name="Schmitt-Kopplin P."/>
            <person name="Meseguer I."/>
            <person name="Schenowitz C."/>
            <person name="Dossat C."/>
            <person name="Barbe V."/>
            <person name="Dopazo J."/>
            <person name="Rossello-Mora R."/>
            <person name="Schuler M."/>
            <person name="Glockner F.O."/>
            <person name="Amann R."/>
            <person name="Gabaldon T."/>
            <person name="Anton J."/>
        </authorList>
    </citation>
    <scope>NUCLEOTIDE SEQUENCE [LARGE SCALE GENOMIC DNA]</scope>
    <source>
        <strain evidence="1 2">M8</strain>
    </source>
</reference>
<evidence type="ECO:0008006" key="3">
    <source>
        <dbReference type="Google" id="ProtNLM"/>
    </source>
</evidence>
<sequence length="428" mass="46724">MEQIHLSESPPLLSRFNRLPLGPSGQVPLFFSAKSATTQSLPIQRPTSASNSAARLLPCGTRSLSTAPSAIRWALSARHTPSAKRPYAPTSSTLPNSSRCTTCCTSPMALSPNAASTLSRVGVYGVTVATDLDLIPSLPPRSDTPDLHVVAASEPIEFADQDLFYSSPTRDPDSVPAIRLYRVEDRFVARFVDAATFSIGSERIEYLLHDDTYAYALELWLLGTVLAFWLEWRGVPALHASAVALGDGAVGFLASKQGGKTTLAMSLLQQGHPLLTDDLLPLGVEGDAIRGQPGYPQMRMWPAHVRHFVDNSDSLRRAHPYTDKRRVPIGTDGLGTFCDDVRPLQALYLPERTDKTSIQIQPVAPTEALKAALRHSFLPRLVEAASWQARRLNVLSQLVEQIPVWQLTYPEGIEHLPRVADAILDAEA</sequence>
<dbReference type="KEGG" id="srm:SRM_00278"/>
<gene>
    <name evidence="1" type="ordered locus">SRM_00278</name>
</gene>
<evidence type="ECO:0000313" key="2">
    <source>
        <dbReference type="Proteomes" id="UP000000933"/>
    </source>
</evidence>
<dbReference type="SUPFAM" id="SSF53795">
    <property type="entry name" value="PEP carboxykinase-like"/>
    <property type="match status" value="1"/>
</dbReference>
<accession>D5H594</accession>
<dbReference type="InterPro" id="IPR027417">
    <property type="entry name" value="P-loop_NTPase"/>
</dbReference>